<dbReference type="RefSeq" id="WP_158741239.1">
    <property type="nucleotide sequence ID" value="NZ_WSLF01000011.1"/>
</dbReference>
<keyword evidence="2" id="KW-1185">Reference proteome</keyword>
<comment type="caution">
    <text evidence="1">The sequence shown here is derived from an EMBL/GenBank/DDBJ whole genome shotgun (WGS) entry which is preliminary data.</text>
</comment>
<proteinExistence type="predicted"/>
<dbReference type="EMBL" id="WSLF01000011">
    <property type="protein sequence ID" value="KAE9632061.1"/>
    <property type="molecule type" value="Genomic_DNA"/>
</dbReference>
<sequence length="89" mass="10290">MIKGKAKKRLMVIGAVSSYFMRLSLLDEMKKKGLILSKEFINRTEESFKALDIINKLVNHQLIITAKMVIRNQDHRKSSGISCLIKNKW</sequence>
<dbReference type="OrthoDB" id="369336at2"/>
<organism evidence="1 2">
    <name type="scientific">Defluviitalea raffinosedens</name>
    <dbReference type="NCBI Taxonomy" id="1450156"/>
    <lineage>
        <taxon>Bacteria</taxon>
        <taxon>Bacillati</taxon>
        <taxon>Bacillota</taxon>
        <taxon>Clostridia</taxon>
        <taxon>Lachnospirales</taxon>
        <taxon>Defluviitaleaceae</taxon>
        <taxon>Defluviitalea</taxon>
    </lineage>
</organism>
<dbReference type="Proteomes" id="UP000483018">
    <property type="component" value="Unassembled WGS sequence"/>
</dbReference>
<gene>
    <name evidence="1" type="ORF">GND95_11165</name>
</gene>
<protein>
    <submittedName>
        <fullName evidence="1">Uncharacterized protein</fullName>
    </submittedName>
</protein>
<accession>A0A7C8LDP7</accession>
<evidence type="ECO:0000313" key="2">
    <source>
        <dbReference type="Proteomes" id="UP000483018"/>
    </source>
</evidence>
<dbReference type="AlphaFoldDB" id="A0A7C8LDP7"/>
<evidence type="ECO:0000313" key="1">
    <source>
        <dbReference type="EMBL" id="KAE9632061.1"/>
    </source>
</evidence>
<reference evidence="1 2" key="1">
    <citation type="submission" date="2019-12" db="EMBL/GenBank/DDBJ databases">
        <title>Defluviitalea raffinosedens, isolated from a biogas fermenter, genome sequencing and characterization.</title>
        <authorList>
            <person name="Rettenmaier R."/>
            <person name="Schneider M."/>
            <person name="Neuhaus K."/>
            <person name="Liebl W."/>
            <person name="Zverlov V."/>
        </authorList>
    </citation>
    <scope>NUCLEOTIDE SEQUENCE [LARGE SCALE GENOMIC DNA]</scope>
    <source>
        <strain evidence="1 2">249c-K6</strain>
    </source>
</reference>
<name>A0A7C8LDP7_9FIRM</name>